<organism evidence="1 2">
    <name type="scientific">Pseudomonas arcuscaelestis</name>
    <dbReference type="NCBI Taxonomy" id="2710591"/>
    <lineage>
        <taxon>Bacteria</taxon>
        <taxon>Pseudomonadati</taxon>
        <taxon>Pseudomonadota</taxon>
        <taxon>Gammaproteobacteria</taxon>
        <taxon>Pseudomonadales</taxon>
        <taxon>Pseudomonadaceae</taxon>
        <taxon>Pseudomonas</taxon>
    </lineage>
</organism>
<sequence length="85" mass="9270">MDEGTALNPHADLEKFAQAMKDLAAAHEAHRNDPVPMCHFRPMVFHDCDSNPNDGGYQCDFCGHSESSELAWVKVDARVASSAAP</sequence>
<evidence type="ECO:0000313" key="1">
    <source>
        <dbReference type="EMBL" id="MBM5458828.1"/>
    </source>
</evidence>
<dbReference type="RefSeq" id="WP_203584750.1">
    <property type="nucleotide sequence ID" value="NZ_JACOPV010000008.1"/>
</dbReference>
<gene>
    <name evidence="1" type="ORF">H8F21_14765</name>
</gene>
<keyword evidence="2" id="KW-1185">Reference proteome</keyword>
<protein>
    <submittedName>
        <fullName evidence="1">Uncharacterized protein</fullName>
    </submittedName>
</protein>
<accession>A0ABS2C0I1</accession>
<name>A0ABS2C0I1_9PSED</name>
<dbReference type="EMBL" id="JACOPV010000008">
    <property type="protein sequence ID" value="MBM5458828.1"/>
    <property type="molecule type" value="Genomic_DNA"/>
</dbReference>
<reference evidence="1 2" key="1">
    <citation type="submission" date="2020-08" db="EMBL/GenBank/DDBJ databases">
        <title>Description of novel Pseudomonas species.</title>
        <authorList>
            <person name="Duman M."/>
            <person name="Mulet M."/>
            <person name="Altun S."/>
            <person name="Saticioglu I.B."/>
            <person name="Lalucat J."/>
            <person name="Garcia-Valdes E."/>
        </authorList>
    </citation>
    <scope>NUCLEOTIDE SEQUENCE [LARGE SCALE GENOMIC DNA]</scope>
    <source>
        <strain evidence="1 2">P66</strain>
    </source>
</reference>
<comment type="caution">
    <text evidence="1">The sequence shown here is derived from an EMBL/GenBank/DDBJ whole genome shotgun (WGS) entry which is preliminary data.</text>
</comment>
<evidence type="ECO:0000313" key="2">
    <source>
        <dbReference type="Proteomes" id="UP000745663"/>
    </source>
</evidence>
<dbReference type="Proteomes" id="UP000745663">
    <property type="component" value="Unassembled WGS sequence"/>
</dbReference>
<proteinExistence type="predicted"/>